<name>A0A081NK55_9GAMM</name>
<evidence type="ECO:0000256" key="2">
    <source>
        <dbReference type="SAM" id="MobiDB-lite"/>
    </source>
</evidence>
<dbReference type="Proteomes" id="UP000028073">
    <property type="component" value="Unassembled WGS sequence"/>
</dbReference>
<reference evidence="3 4" key="1">
    <citation type="submission" date="2014-06" db="EMBL/GenBank/DDBJ databases">
        <title>Whole Genome Sequences of Three Symbiotic Endozoicomonas Bacteria.</title>
        <authorList>
            <person name="Neave M.J."/>
            <person name="Apprill A."/>
            <person name="Voolstra C.R."/>
        </authorList>
    </citation>
    <scope>NUCLEOTIDE SEQUENCE [LARGE SCALE GENOMIC DNA]</scope>
    <source>
        <strain evidence="3 4">DSM 25634</strain>
    </source>
</reference>
<comment type="caution">
    <text evidence="3">The sequence shown here is derived from an EMBL/GenBank/DDBJ whole genome shotgun (WGS) entry which is preliminary data.</text>
</comment>
<evidence type="ECO:0000256" key="1">
    <source>
        <dbReference type="SAM" id="Coils"/>
    </source>
</evidence>
<accession>A0A081NK55</accession>
<protein>
    <submittedName>
        <fullName evidence="3">Uncharacterized protein</fullName>
    </submittedName>
</protein>
<dbReference type="RefSeq" id="WP_034832233.1">
    <property type="nucleotide sequence ID" value="NZ_JOKH01000001.1"/>
</dbReference>
<proteinExistence type="predicted"/>
<feature type="coiled-coil region" evidence="1">
    <location>
        <begin position="230"/>
        <end position="264"/>
    </location>
</feature>
<dbReference type="eggNOG" id="ENOG5030NX3">
    <property type="taxonomic scope" value="Bacteria"/>
</dbReference>
<gene>
    <name evidence="3" type="ORF">GZ78_01760</name>
</gene>
<dbReference type="EMBL" id="JOKH01000001">
    <property type="protein sequence ID" value="KEQ18828.1"/>
    <property type="molecule type" value="Genomic_DNA"/>
</dbReference>
<evidence type="ECO:0000313" key="3">
    <source>
        <dbReference type="EMBL" id="KEQ18828.1"/>
    </source>
</evidence>
<dbReference type="STRING" id="1137799.GZ78_01760"/>
<dbReference type="OrthoDB" id="4463518at2"/>
<organism evidence="3 4">
    <name type="scientific">Endozoicomonas numazuensis</name>
    <dbReference type="NCBI Taxonomy" id="1137799"/>
    <lineage>
        <taxon>Bacteria</taxon>
        <taxon>Pseudomonadati</taxon>
        <taxon>Pseudomonadota</taxon>
        <taxon>Gammaproteobacteria</taxon>
        <taxon>Oceanospirillales</taxon>
        <taxon>Endozoicomonadaceae</taxon>
        <taxon>Endozoicomonas</taxon>
    </lineage>
</organism>
<feature type="region of interest" description="Disordered" evidence="2">
    <location>
        <begin position="272"/>
        <end position="292"/>
    </location>
</feature>
<keyword evidence="4" id="KW-1185">Reference proteome</keyword>
<dbReference type="AlphaFoldDB" id="A0A081NK55"/>
<keyword evidence="1" id="KW-0175">Coiled coil</keyword>
<evidence type="ECO:0000313" key="4">
    <source>
        <dbReference type="Proteomes" id="UP000028073"/>
    </source>
</evidence>
<sequence>MLPKKIAYLGLLIPLGISADIIKNDDLIIQGSKCVGLDCVNGENFGSDTVKLKENNIRIRFHDTALVDGFGQSWNLEANASNNGGQNYFDFMVKSITKDSVSLSDGSAKAYDCSAPFDPTKADFGFIPLGEPVIRIDPVPGTCAPFPDYQFCEYTCSETPDYSTASVLKMAKEGQPNFSAGSAIGYRSTIAEGAVSVGTETLLRRVVNIAGSLKNSDLLTLQTLNSYDLLNSENQLSGELSQQLDEFEAQVAQLEQQLEQLETRNIPKELVTGLTDQPPRLPDGTVIDTARGGDMTSRSPWVNNMRLRWFSHTLQLAIRLQSVNSNLSCSVLGYAERKLSGRHAWFDQESSVTVSLKESLGQISTLYQCS</sequence>